<evidence type="ECO:0000256" key="1">
    <source>
        <dbReference type="ARBA" id="ARBA00022980"/>
    </source>
</evidence>
<name>A0A0W8G295_9ZZZZ</name>
<dbReference type="NCBIfam" id="TIGR00002">
    <property type="entry name" value="S16"/>
    <property type="match status" value="1"/>
</dbReference>
<organism evidence="4">
    <name type="scientific">hydrocarbon metagenome</name>
    <dbReference type="NCBI Taxonomy" id="938273"/>
    <lineage>
        <taxon>unclassified sequences</taxon>
        <taxon>metagenomes</taxon>
        <taxon>ecological metagenomes</taxon>
    </lineage>
</organism>
<reference evidence="4" key="1">
    <citation type="journal article" date="2015" name="Proc. Natl. Acad. Sci. U.S.A.">
        <title>Networks of energetic and metabolic interactions define dynamics in microbial communities.</title>
        <authorList>
            <person name="Embree M."/>
            <person name="Liu J.K."/>
            <person name="Al-Bassam M.M."/>
            <person name="Zengler K."/>
        </authorList>
    </citation>
    <scope>NUCLEOTIDE SEQUENCE</scope>
</reference>
<feature type="compositionally biased region" description="Basic and acidic residues" evidence="3">
    <location>
        <begin position="155"/>
        <end position="174"/>
    </location>
</feature>
<dbReference type="GO" id="GO:0006412">
    <property type="term" value="P:translation"/>
    <property type="evidence" value="ECO:0007669"/>
    <property type="project" value="InterPro"/>
</dbReference>
<protein>
    <submittedName>
        <fullName evidence="4">Ssu ribosomal protein s16p</fullName>
    </submittedName>
</protein>
<keyword evidence="2" id="KW-0687">Ribonucleoprotein</keyword>
<dbReference type="AlphaFoldDB" id="A0A0W8G295"/>
<feature type="region of interest" description="Disordered" evidence="3">
    <location>
        <begin position="112"/>
        <end position="174"/>
    </location>
</feature>
<accession>A0A0W8G295</accession>
<keyword evidence="1 4" id="KW-0689">Ribosomal protein</keyword>
<dbReference type="Gene3D" id="3.30.1320.10">
    <property type="match status" value="1"/>
</dbReference>
<dbReference type="GO" id="GO:0005737">
    <property type="term" value="C:cytoplasm"/>
    <property type="evidence" value="ECO:0007669"/>
    <property type="project" value="UniProtKB-ARBA"/>
</dbReference>
<dbReference type="PANTHER" id="PTHR12919:SF20">
    <property type="entry name" value="SMALL RIBOSOMAL SUBUNIT PROTEIN BS16M"/>
    <property type="match status" value="1"/>
</dbReference>
<comment type="caution">
    <text evidence="4">The sequence shown here is derived from an EMBL/GenBank/DDBJ whole genome shotgun (WGS) entry which is preliminary data.</text>
</comment>
<dbReference type="PANTHER" id="PTHR12919">
    <property type="entry name" value="30S RIBOSOMAL PROTEIN S16"/>
    <property type="match status" value="1"/>
</dbReference>
<dbReference type="InterPro" id="IPR023803">
    <property type="entry name" value="Ribosomal_bS16_dom_sf"/>
</dbReference>
<dbReference type="GO" id="GO:0015935">
    <property type="term" value="C:small ribosomal subunit"/>
    <property type="evidence" value="ECO:0007669"/>
    <property type="project" value="TreeGrafter"/>
</dbReference>
<sequence>MAVKLRLRRMGKKRQPVYKLVAADSRSPRDGRFIESFGLYNPKTEPSTVEINEERALYWLGVGAQPTTTVKNLLSAEGILYKRDLMKRGLNEEEVAKEMETWLKQREARLSAVKAKTEKTKAGAEKVKEKKKEEPAEAKAEEVKDELKAAASEEDSQHAEAEEKQEKSEENSKE</sequence>
<evidence type="ECO:0000256" key="3">
    <source>
        <dbReference type="SAM" id="MobiDB-lite"/>
    </source>
</evidence>
<dbReference type="GO" id="GO:0003735">
    <property type="term" value="F:structural constituent of ribosome"/>
    <property type="evidence" value="ECO:0007669"/>
    <property type="project" value="InterPro"/>
</dbReference>
<evidence type="ECO:0000313" key="4">
    <source>
        <dbReference type="EMBL" id="KUG26627.1"/>
    </source>
</evidence>
<dbReference type="HAMAP" id="MF_00385">
    <property type="entry name" value="Ribosomal_bS16"/>
    <property type="match status" value="1"/>
</dbReference>
<dbReference type="InterPro" id="IPR000307">
    <property type="entry name" value="Ribosomal_bS16"/>
</dbReference>
<feature type="compositionally biased region" description="Basic and acidic residues" evidence="3">
    <location>
        <begin position="112"/>
        <end position="148"/>
    </location>
</feature>
<gene>
    <name evidence="4" type="ORF">ASZ90_003539</name>
</gene>
<dbReference type="EMBL" id="LNQE01000430">
    <property type="protein sequence ID" value="KUG26627.1"/>
    <property type="molecule type" value="Genomic_DNA"/>
</dbReference>
<evidence type="ECO:0000256" key="2">
    <source>
        <dbReference type="ARBA" id="ARBA00023274"/>
    </source>
</evidence>
<dbReference type="Pfam" id="PF00886">
    <property type="entry name" value="Ribosomal_S16"/>
    <property type="match status" value="1"/>
</dbReference>
<proteinExistence type="inferred from homology"/>
<dbReference type="SUPFAM" id="SSF54565">
    <property type="entry name" value="Ribosomal protein S16"/>
    <property type="match status" value="1"/>
</dbReference>